<dbReference type="STRING" id="180498.A0A067L4A5"/>
<dbReference type="EMBL" id="KK914353">
    <property type="protein sequence ID" value="KDP39330.1"/>
    <property type="molecule type" value="Genomic_DNA"/>
</dbReference>
<feature type="domain" description="3'-5' exonuclease" evidence="11">
    <location>
        <begin position="120"/>
        <end position="306"/>
    </location>
</feature>
<dbReference type="GO" id="GO:0008408">
    <property type="term" value="F:3'-5' exonuclease activity"/>
    <property type="evidence" value="ECO:0007669"/>
    <property type="project" value="InterPro"/>
</dbReference>
<dbReference type="GO" id="GO:0006139">
    <property type="term" value="P:nucleobase-containing compound metabolic process"/>
    <property type="evidence" value="ECO:0007669"/>
    <property type="project" value="InterPro"/>
</dbReference>
<dbReference type="SMART" id="SM00474">
    <property type="entry name" value="35EXOc"/>
    <property type="match status" value="1"/>
</dbReference>
<reference evidence="12 13" key="1">
    <citation type="journal article" date="2014" name="PLoS ONE">
        <title>Global Analysis of Gene Expression Profiles in Physic Nut (Jatropha curcas L.) Seedlings Exposed to Salt Stress.</title>
        <authorList>
            <person name="Zhang L."/>
            <person name="Zhang C."/>
            <person name="Wu P."/>
            <person name="Chen Y."/>
            <person name="Li M."/>
            <person name="Jiang H."/>
            <person name="Wu G."/>
        </authorList>
    </citation>
    <scope>NUCLEOTIDE SEQUENCE [LARGE SCALE GENOMIC DNA]</scope>
    <source>
        <strain evidence="13">cv. GZQX0401</strain>
        <tissue evidence="12">Young leaves</tissue>
    </source>
</reference>
<dbReference type="Pfam" id="PF01612">
    <property type="entry name" value="DNA_pol_A_exo1"/>
    <property type="match status" value="1"/>
</dbReference>
<dbReference type="Proteomes" id="UP000027138">
    <property type="component" value="Unassembled WGS sequence"/>
</dbReference>
<dbReference type="InterPro" id="IPR051132">
    <property type="entry name" value="3-5_Exonuclease_domain"/>
</dbReference>
<dbReference type="GO" id="GO:0005634">
    <property type="term" value="C:nucleus"/>
    <property type="evidence" value="ECO:0007669"/>
    <property type="project" value="UniProtKB-SubCell"/>
</dbReference>
<evidence type="ECO:0000256" key="10">
    <source>
        <dbReference type="SAM" id="MobiDB-lite"/>
    </source>
</evidence>
<keyword evidence="2" id="KW-0540">Nuclease</keyword>
<keyword evidence="7" id="KW-0539">Nucleus</keyword>
<dbReference type="AlphaFoldDB" id="A0A067L4A5"/>
<evidence type="ECO:0000256" key="3">
    <source>
        <dbReference type="ARBA" id="ARBA00022723"/>
    </source>
</evidence>
<feature type="region of interest" description="Disordered" evidence="10">
    <location>
        <begin position="53"/>
        <end position="86"/>
    </location>
</feature>
<dbReference type="SUPFAM" id="SSF53098">
    <property type="entry name" value="Ribonuclease H-like"/>
    <property type="match status" value="1"/>
</dbReference>
<dbReference type="GO" id="GO:0003676">
    <property type="term" value="F:nucleic acid binding"/>
    <property type="evidence" value="ECO:0007669"/>
    <property type="project" value="InterPro"/>
</dbReference>
<keyword evidence="3" id="KW-0479">Metal-binding</keyword>
<dbReference type="Gene3D" id="3.30.420.10">
    <property type="entry name" value="Ribonuclease H-like superfamily/Ribonuclease H"/>
    <property type="match status" value="1"/>
</dbReference>
<dbReference type="GO" id="GO:0046872">
    <property type="term" value="F:metal ion binding"/>
    <property type="evidence" value="ECO:0007669"/>
    <property type="project" value="UniProtKB-KW"/>
</dbReference>
<comment type="subcellular location">
    <subcellularLocation>
        <location evidence="1">Nucleus</location>
    </subcellularLocation>
</comment>
<dbReference type="KEGG" id="jcu:105633140"/>
<dbReference type="PANTHER" id="PTHR13620:SF109">
    <property type="entry name" value="3'-5' EXONUCLEASE"/>
    <property type="match status" value="1"/>
</dbReference>
<evidence type="ECO:0000256" key="5">
    <source>
        <dbReference type="ARBA" id="ARBA00022839"/>
    </source>
</evidence>
<dbReference type="InterPro" id="IPR012337">
    <property type="entry name" value="RNaseH-like_sf"/>
</dbReference>
<evidence type="ECO:0000256" key="8">
    <source>
        <dbReference type="ARBA" id="ARBA00040531"/>
    </source>
</evidence>
<dbReference type="CDD" id="cd06141">
    <property type="entry name" value="WRN_exo"/>
    <property type="match status" value="1"/>
</dbReference>
<evidence type="ECO:0000256" key="6">
    <source>
        <dbReference type="ARBA" id="ARBA00022842"/>
    </source>
</evidence>
<evidence type="ECO:0000256" key="1">
    <source>
        <dbReference type="ARBA" id="ARBA00004123"/>
    </source>
</evidence>
<evidence type="ECO:0000256" key="9">
    <source>
        <dbReference type="ARBA" id="ARBA00042761"/>
    </source>
</evidence>
<gene>
    <name evidence="12" type="ORF">JCGZ_01087</name>
</gene>
<dbReference type="PANTHER" id="PTHR13620">
    <property type="entry name" value="3-5 EXONUCLEASE"/>
    <property type="match status" value="1"/>
</dbReference>
<dbReference type="FunFam" id="3.30.420.10:FF:000114">
    <property type="entry name" value="Werner Syndrome-like exonuclease"/>
    <property type="match status" value="1"/>
</dbReference>
<dbReference type="OrthoDB" id="1920326at2759"/>
<protein>
    <recommendedName>
        <fullName evidence="8">3'-5' exonuclease</fullName>
    </recommendedName>
    <alternativeName>
        <fullName evidence="9">Werner Syndrome-like exonuclease</fullName>
    </alternativeName>
</protein>
<keyword evidence="4" id="KW-0378">Hydrolase</keyword>
<evidence type="ECO:0000256" key="4">
    <source>
        <dbReference type="ARBA" id="ARBA00022801"/>
    </source>
</evidence>
<name>A0A067L4A5_JATCU</name>
<keyword evidence="5" id="KW-0269">Exonuclease</keyword>
<keyword evidence="6" id="KW-0460">Magnesium</keyword>
<organism evidence="12 13">
    <name type="scientific">Jatropha curcas</name>
    <name type="common">Barbados nut</name>
    <dbReference type="NCBI Taxonomy" id="180498"/>
    <lineage>
        <taxon>Eukaryota</taxon>
        <taxon>Viridiplantae</taxon>
        <taxon>Streptophyta</taxon>
        <taxon>Embryophyta</taxon>
        <taxon>Tracheophyta</taxon>
        <taxon>Spermatophyta</taxon>
        <taxon>Magnoliopsida</taxon>
        <taxon>eudicotyledons</taxon>
        <taxon>Gunneridae</taxon>
        <taxon>Pentapetalae</taxon>
        <taxon>rosids</taxon>
        <taxon>fabids</taxon>
        <taxon>Malpighiales</taxon>
        <taxon>Euphorbiaceae</taxon>
        <taxon>Crotonoideae</taxon>
        <taxon>Jatropheae</taxon>
        <taxon>Jatropha</taxon>
    </lineage>
</organism>
<dbReference type="InterPro" id="IPR002562">
    <property type="entry name" value="3'-5'_exonuclease_dom"/>
</dbReference>
<dbReference type="InterPro" id="IPR036397">
    <property type="entry name" value="RNaseH_sf"/>
</dbReference>
<feature type="region of interest" description="Disordered" evidence="10">
    <location>
        <begin position="1"/>
        <end position="33"/>
    </location>
</feature>
<proteinExistence type="predicted"/>
<sequence>MQSQETTNTECKIVSSSPSLPPSSSPFPSISEWDQPLTDEELQAIDAIEASFQRPALTTTTPSSSAIRKRQSTLQNDHNLQKTRRQLPNSVLGLSRPFSLSPCQANIKMRYPSMKFGGRILYSRTPMDVEEAANELLFSLEAKRGETDQVAIGLDIEWRPTFRRGVLPGKAAVLQLCSGTDDCYVMHIIHSGITKTLQFLLEDATLLKVGVGIRGDSAKIFKDYNISTKAVEDLSYVANKKLGGEPKNWSLQSLTEKLVCKELQKPNKIRLGNWEVDVLSKEQLQYAATDAFASWQLCQVLKSLPDAKVAADEKSWERKAVAQ</sequence>
<evidence type="ECO:0000256" key="2">
    <source>
        <dbReference type="ARBA" id="ARBA00022722"/>
    </source>
</evidence>
<accession>A0A067L4A5</accession>
<evidence type="ECO:0000313" key="12">
    <source>
        <dbReference type="EMBL" id="KDP39330.1"/>
    </source>
</evidence>
<evidence type="ECO:0000259" key="11">
    <source>
        <dbReference type="SMART" id="SM00474"/>
    </source>
</evidence>
<keyword evidence="13" id="KW-1185">Reference proteome</keyword>
<feature type="compositionally biased region" description="Polar residues" evidence="10">
    <location>
        <begin position="1"/>
        <end position="10"/>
    </location>
</feature>
<evidence type="ECO:0000256" key="7">
    <source>
        <dbReference type="ARBA" id="ARBA00023242"/>
    </source>
</evidence>
<evidence type="ECO:0000313" key="13">
    <source>
        <dbReference type="Proteomes" id="UP000027138"/>
    </source>
</evidence>